<gene>
    <name evidence="8" type="ORF">BU14_0104s0011</name>
</gene>
<evidence type="ECO:0000256" key="6">
    <source>
        <dbReference type="SAM" id="MobiDB-lite"/>
    </source>
</evidence>
<keyword evidence="2" id="KW-0328">Glycosyltransferase</keyword>
<comment type="subcellular location">
    <subcellularLocation>
        <location evidence="1">Membrane</location>
        <topology evidence="1">Single-pass type II membrane protein</topology>
    </subcellularLocation>
</comment>
<keyword evidence="3" id="KW-0808">Transferase</keyword>
<keyword evidence="9" id="KW-1185">Reference proteome</keyword>
<dbReference type="GO" id="GO:0016020">
    <property type="term" value="C:membrane"/>
    <property type="evidence" value="ECO:0007669"/>
    <property type="project" value="UniProtKB-SubCell"/>
</dbReference>
<evidence type="ECO:0000256" key="5">
    <source>
        <dbReference type="ARBA" id="ARBA00023180"/>
    </source>
</evidence>
<feature type="region of interest" description="Disordered" evidence="6">
    <location>
        <begin position="435"/>
        <end position="470"/>
    </location>
</feature>
<evidence type="ECO:0000256" key="2">
    <source>
        <dbReference type="ARBA" id="ARBA00022676"/>
    </source>
</evidence>
<dbReference type="EMBL" id="KV918808">
    <property type="protein sequence ID" value="OSX78637.1"/>
    <property type="molecule type" value="Genomic_DNA"/>
</dbReference>
<keyword evidence="7" id="KW-0812">Transmembrane</keyword>
<dbReference type="OrthoDB" id="4351at2759"/>
<sequence>MWFFPTQGKTVSRWSVSVAILLLFCVVAVASTLLLSRPDTQGRTGSGRRARLVSSLWGSGSSDSGEVDVAYFIQVSATNLPLLPRLIKVLHHPRNVYAVHCDRKMDAAAIAPVESAIRANAAYAKNVRFMKREVVTYRGISMVLNVLSAMETLLAASTSWAYFINISASDYPLVAPIEQRRLLASPGVADAQANFASVSVPPKWVAHVAAQRIGKIFVDTALAFEANDTRIIATRQPNPAFELASWTPHKSEAWMVLHRSYVEHVVRSPAARRLLVAFGMSIEASEHFFVTLLANTARFRRSLVANPLRLVVWYHRGVTARQHPFWLDDRQANASATVDGSADGYVFADRLASTPAWFARKFRVPDSPLLDALDRTHSGIQLPADVGEADAVAAASARVRDAFAAALAKSRASAAAWEARRAAAAAAGVLPDKIDRTPLDPEVEGGGGEAHVQGSGTAGVAADAAAADAR</sequence>
<proteinExistence type="predicted"/>
<evidence type="ECO:0000256" key="7">
    <source>
        <dbReference type="SAM" id="Phobius"/>
    </source>
</evidence>
<dbReference type="Pfam" id="PF02485">
    <property type="entry name" value="Branch"/>
    <property type="match status" value="1"/>
</dbReference>
<feature type="compositionally biased region" description="Low complexity" evidence="6">
    <location>
        <begin position="461"/>
        <end position="470"/>
    </location>
</feature>
<evidence type="ECO:0000256" key="3">
    <source>
        <dbReference type="ARBA" id="ARBA00022679"/>
    </source>
</evidence>
<keyword evidence="7" id="KW-1133">Transmembrane helix</keyword>
<keyword evidence="4 7" id="KW-0472">Membrane</keyword>
<dbReference type="PANTHER" id="PTHR45719:SF3">
    <property type="entry name" value="BETA-GLUCURONOSYLTRANSFERASE GLCAT14A"/>
    <property type="match status" value="1"/>
</dbReference>
<feature type="transmembrane region" description="Helical" evidence="7">
    <location>
        <begin position="12"/>
        <end position="35"/>
    </location>
</feature>
<dbReference type="GO" id="GO:0015020">
    <property type="term" value="F:glucuronosyltransferase activity"/>
    <property type="evidence" value="ECO:0007669"/>
    <property type="project" value="InterPro"/>
</dbReference>
<reference evidence="8 9" key="1">
    <citation type="submission" date="2017-03" db="EMBL/GenBank/DDBJ databases">
        <title>WGS assembly of Porphyra umbilicalis.</title>
        <authorList>
            <person name="Brawley S.H."/>
            <person name="Blouin N.A."/>
            <person name="Ficko-Blean E."/>
            <person name="Wheeler G.L."/>
            <person name="Lohr M."/>
            <person name="Goodson H.V."/>
            <person name="Jenkins J.W."/>
            <person name="Blaby-Haas C.E."/>
            <person name="Helliwell K.E."/>
            <person name="Chan C."/>
            <person name="Marriage T."/>
            <person name="Bhattacharya D."/>
            <person name="Klein A.S."/>
            <person name="Badis Y."/>
            <person name="Brodie J."/>
            <person name="Cao Y."/>
            <person name="Collen J."/>
            <person name="Dittami S.M."/>
            <person name="Gachon C.M."/>
            <person name="Green B.R."/>
            <person name="Karpowicz S."/>
            <person name="Kim J.W."/>
            <person name="Kudahl U."/>
            <person name="Lin S."/>
            <person name="Michel G."/>
            <person name="Mittag M."/>
            <person name="Olson B.J."/>
            <person name="Pangilinan J."/>
            <person name="Peng Y."/>
            <person name="Qiu H."/>
            <person name="Shu S."/>
            <person name="Singer J.T."/>
            <person name="Smith A.G."/>
            <person name="Sprecher B.N."/>
            <person name="Wagner V."/>
            <person name="Wang W."/>
            <person name="Wang Z.-Y."/>
            <person name="Yan J."/>
            <person name="Yarish C."/>
            <person name="Zoeuner-Riek S."/>
            <person name="Zhuang Y."/>
            <person name="Zou Y."/>
            <person name="Lindquist E.A."/>
            <person name="Grimwood J."/>
            <person name="Barry K."/>
            <person name="Rokhsar D.S."/>
            <person name="Schmutz J."/>
            <person name="Stiller J.W."/>
            <person name="Grossman A.R."/>
            <person name="Prochnik S.E."/>
        </authorList>
    </citation>
    <scope>NUCLEOTIDE SEQUENCE [LARGE SCALE GENOMIC DNA]</scope>
    <source>
        <strain evidence="8">4086291</strain>
    </source>
</reference>
<evidence type="ECO:0000256" key="1">
    <source>
        <dbReference type="ARBA" id="ARBA00004606"/>
    </source>
</evidence>
<evidence type="ECO:0000313" key="9">
    <source>
        <dbReference type="Proteomes" id="UP000218209"/>
    </source>
</evidence>
<evidence type="ECO:0008006" key="10">
    <source>
        <dbReference type="Google" id="ProtNLM"/>
    </source>
</evidence>
<dbReference type="PANTHER" id="PTHR45719">
    <property type="entry name" value="GLYCOSYLTRANSFERASE"/>
    <property type="match status" value="1"/>
</dbReference>
<keyword evidence="5" id="KW-0325">Glycoprotein</keyword>
<accession>A0A1X6PCP0</accession>
<protein>
    <recommendedName>
        <fullName evidence="10">Protein xylosyltransferase</fullName>
    </recommendedName>
</protein>
<dbReference type="AlphaFoldDB" id="A0A1X6PCP0"/>
<evidence type="ECO:0000256" key="4">
    <source>
        <dbReference type="ARBA" id="ARBA00023136"/>
    </source>
</evidence>
<organism evidence="8 9">
    <name type="scientific">Porphyra umbilicalis</name>
    <name type="common">Purple laver</name>
    <name type="synonym">Red alga</name>
    <dbReference type="NCBI Taxonomy" id="2786"/>
    <lineage>
        <taxon>Eukaryota</taxon>
        <taxon>Rhodophyta</taxon>
        <taxon>Bangiophyceae</taxon>
        <taxon>Bangiales</taxon>
        <taxon>Bangiaceae</taxon>
        <taxon>Porphyra</taxon>
    </lineage>
</organism>
<dbReference type="InterPro" id="IPR044610">
    <property type="entry name" value="GLCAT14A/B/C"/>
</dbReference>
<dbReference type="Proteomes" id="UP000218209">
    <property type="component" value="Unassembled WGS sequence"/>
</dbReference>
<name>A0A1X6PCP0_PORUM</name>
<evidence type="ECO:0000313" key="8">
    <source>
        <dbReference type="EMBL" id="OSX78637.1"/>
    </source>
</evidence>
<dbReference type="InterPro" id="IPR003406">
    <property type="entry name" value="Glyco_trans_14"/>
</dbReference>